<dbReference type="InterPro" id="IPR007138">
    <property type="entry name" value="ABM_dom"/>
</dbReference>
<proteinExistence type="predicted"/>
<dbReference type="PROSITE" id="PS51725">
    <property type="entry name" value="ABM"/>
    <property type="match status" value="1"/>
</dbReference>
<dbReference type="AlphaFoldDB" id="A0A6S6RYB7"/>
<dbReference type="SUPFAM" id="SSF54909">
    <property type="entry name" value="Dimeric alpha+beta barrel"/>
    <property type="match status" value="1"/>
</dbReference>
<protein>
    <submittedName>
        <fullName evidence="2">Antibiotic biosynthesis monooxygenase</fullName>
    </submittedName>
</protein>
<feature type="domain" description="ABM" evidence="1">
    <location>
        <begin position="2"/>
        <end position="95"/>
    </location>
</feature>
<evidence type="ECO:0000259" key="1">
    <source>
        <dbReference type="PROSITE" id="PS51725"/>
    </source>
</evidence>
<evidence type="ECO:0000313" key="2">
    <source>
        <dbReference type="EMBL" id="CAA6802100.1"/>
    </source>
</evidence>
<dbReference type="InterPro" id="IPR011008">
    <property type="entry name" value="Dimeric_a/b-barrel"/>
</dbReference>
<gene>
    <name evidence="2" type="ORF">HELGO_WM11558</name>
</gene>
<dbReference type="EMBL" id="CACVAW010000009">
    <property type="protein sequence ID" value="CAA6802100.1"/>
    <property type="molecule type" value="Genomic_DNA"/>
</dbReference>
<reference evidence="2" key="1">
    <citation type="submission" date="2020-01" db="EMBL/GenBank/DDBJ databases">
        <authorList>
            <person name="Meier V. D."/>
            <person name="Meier V D."/>
        </authorList>
    </citation>
    <scope>NUCLEOTIDE SEQUENCE</scope>
    <source>
        <strain evidence="2">HLG_WM_MAG_12</strain>
    </source>
</reference>
<dbReference type="GO" id="GO:0004497">
    <property type="term" value="F:monooxygenase activity"/>
    <property type="evidence" value="ECO:0007669"/>
    <property type="project" value="UniProtKB-KW"/>
</dbReference>
<keyword evidence="2" id="KW-0560">Oxidoreductase</keyword>
<organism evidence="2">
    <name type="scientific">uncultured Campylobacterales bacterium</name>
    <dbReference type="NCBI Taxonomy" id="352960"/>
    <lineage>
        <taxon>Bacteria</taxon>
        <taxon>Pseudomonadati</taxon>
        <taxon>Campylobacterota</taxon>
        <taxon>Epsilonproteobacteria</taxon>
        <taxon>Campylobacterales</taxon>
        <taxon>environmental samples</taxon>
    </lineage>
</organism>
<sequence>MTTEMAVLNVKKGLEKDFESAFKEAVQYISRTKGYISHSLQKCIETKNRYLFTVQWATLDSHMINFRQSTDYIKWKDLLHHFYDPTPVVEHYEEF</sequence>
<dbReference type="Pfam" id="PF03992">
    <property type="entry name" value="ABM"/>
    <property type="match status" value="1"/>
</dbReference>
<dbReference type="Gene3D" id="3.30.70.100">
    <property type="match status" value="1"/>
</dbReference>
<keyword evidence="2" id="KW-0503">Monooxygenase</keyword>
<accession>A0A6S6RYB7</accession>
<name>A0A6S6RYB7_9BACT</name>